<gene>
    <name evidence="1" type="ORF">CA615_06170</name>
</gene>
<dbReference type="RefSeq" id="WP_112149697.1">
    <property type="nucleotide sequence ID" value="NZ_NGJK01000079.1"/>
</dbReference>
<sequence>MNKNESILRLRLSTVDCNTSTKYYQLTAEIPEIEKSKIKPYFEYYTPEKFDDLNNVAGKTKGWMCKSEDVEKVEKILGIIETRKKQENTLESVQRKTNEQHFTVNNNLKINI</sequence>
<evidence type="ECO:0000313" key="1">
    <source>
        <dbReference type="EMBL" id="RAP02661.1"/>
    </source>
</evidence>
<dbReference type="AlphaFoldDB" id="A0A328PXH1"/>
<dbReference type="EMBL" id="NGJK01000079">
    <property type="protein sequence ID" value="RAP02661.1"/>
    <property type="molecule type" value="Genomic_DNA"/>
</dbReference>
<comment type="caution">
    <text evidence="1">The sequence shown here is derived from an EMBL/GenBank/DDBJ whole genome shotgun (WGS) entry which is preliminary data.</text>
</comment>
<organism evidence="1 2">
    <name type="scientific">Methanosphaera stadtmanae</name>
    <dbReference type="NCBI Taxonomy" id="2317"/>
    <lineage>
        <taxon>Archaea</taxon>
        <taxon>Methanobacteriati</taxon>
        <taxon>Methanobacteriota</taxon>
        <taxon>Methanomada group</taxon>
        <taxon>Methanobacteria</taxon>
        <taxon>Methanobacteriales</taxon>
        <taxon>Methanobacteriaceae</taxon>
        <taxon>Methanosphaera</taxon>
    </lineage>
</organism>
<protein>
    <submittedName>
        <fullName evidence="1">Uncharacterized protein</fullName>
    </submittedName>
</protein>
<name>A0A328PXH1_9EURY</name>
<dbReference type="Proteomes" id="UP000248557">
    <property type="component" value="Unassembled WGS sequence"/>
</dbReference>
<proteinExistence type="predicted"/>
<reference evidence="1 2" key="1">
    <citation type="submission" date="2017-05" db="EMBL/GenBank/DDBJ databases">
        <title>Host range expansion of the Methanosphaera genus to humans and monogastric animals involves recent and extensive reduction in genome content.</title>
        <authorList>
            <person name="Hoedt E.C."/>
            <person name="Volmer J.G."/>
            <person name="Parks D.H."/>
            <person name="Rosewarne C.P."/>
            <person name="Denman S.E."/>
            <person name="Mcsweeney C.S."/>
            <person name="O Cuiv P."/>
            <person name="Hugenholtz P."/>
            <person name="Tyson G.W."/>
            <person name="Morrison M."/>
        </authorList>
    </citation>
    <scope>NUCLEOTIDE SEQUENCE [LARGE SCALE GENOMIC DNA]</scope>
    <source>
        <strain evidence="1 2">PA5</strain>
    </source>
</reference>
<accession>A0A328PXH1</accession>
<evidence type="ECO:0000313" key="2">
    <source>
        <dbReference type="Proteomes" id="UP000248557"/>
    </source>
</evidence>